<dbReference type="InterPro" id="IPR052020">
    <property type="entry name" value="Cyclic_di-GMP/3'3'-cGAMP_PDE"/>
</dbReference>
<sequence>MITISAENLMRFVRIMAAAMDAGDVYTHGRSYRCSKYALCVGRELGLKGLELQHLECAGLLQDLGKKIALHGIQNKVGELTQLERRQMNRHTKISADLLARIPFLEDAAKIIASLNERYDGNGLPAQLQGRDIPLPVRILAVVSALDALTCDRPHRQGLPIEEAYTELRKDAGHRFDPLVVQTVIRLHESGDILCDFDVRMAPVYQQPVKKKTTGAATTKGASAPRETGTAAAGGHPEGEPEAPVADATAATDERTMTADQDTATIDTDRTGRADAGSPGSDPAPAIASDTSPDDGEKEERKAA</sequence>
<dbReference type="Pfam" id="PF13487">
    <property type="entry name" value="HD_5"/>
    <property type="match status" value="1"/>
</dbReference>
<dbReference type="EMBL" id="JAGQHR010000081">
    <property type="protein sequence ID" value="MCA9726894.1"/>
    <property type="molecule type" value="Genomic_DNA"/>
</dbReference>
<dbReference type="PANTHER" id="PTHR45228:SF4">
    <property type="entry name" value="LIPOPROTEIN"/>
    <property type="match status" value="1"/>
</dbReference>
<comment type="caution">
    <text evidence="3">The sequence shown here is derived from an EMBL/GenBank/DDBJ whole genome shotgun (WGS) entry which is preliminary data.</text>
</comment>
<dbReference type="CDD" id="cd00077">
    <property type="entry name" value="HDc"/>
    <property type="match status" value="1"/>
</dbReference>
<reference evidence="3" key="1">
    <citation type="submission" date="2020-04" db="EMBL/GenBank/DDBJ databases">
        <authorList>
            <person name="Zhang T."/>
        </authorList>
    </citation>
    <scope>NUCLEOTIDE SEQUENCE</scope>
    <source>
        <strain evidence="3">HKST-UBA01</strain>
    </source>
</reference>
<dbReference type="SUPFAM" id="SSF109604">
    <property type="entry name" value="HD-domain/PDEase-like"/>
    <property type="match status" value="1"/>
</dbReference>
<protein>
    <submittedName>
        <fullName evidence="3">HD domain-containing protein</fullName>
    </submittedName>
</protein>
<dbReference type="Gene3D" id="1.10.3210.10">
    <property type="entry name" value="Hypothetical protein af1432"/>
    <property type="match status" value="1"/>
</dbReference>
<dbReference type="PROSITE" id="PS51832">
    <property type="entry name" value="HD_GYP"/>
    <property type="match status" value="1"/>
</dbReference>
<evidence type="ECO:0000259" key="2">
    <source>
        <dbReference type="PROSITE" id="PS51832"/>
    </source>
</evidence>
<evidence type="ECO:0000313" key="3">
    <source>
        <dbReference type="EMBL" id="MCA9726894.1"/>
    </source>
</evidence>
<proteinExistence type="predicted"/>
<dbReference type="PANTHER" id="PTHR45228">
    <property type="entry name" value="CYCLIC DI-GMP PHOSPHODIESTERASE TM_0186-RELATED"/>
    <property type="match status" value="1"/>
</dbReference>
<evidence type="ECO:0000313" key="4">
    <source>
        <dbReference type="Proteomes" id="UP000697710"/>
    </source>
</evidence>
<dbReference type="InterPro" id="IPR003607">
    <property type="entry name" value="HD/PDEase_dom"/>
</dbReference>
<gene>
    <name evidence="3" type="ORF">KC729_04370</name>
</gene>
<accession>A0A956LWK7</accession>
<reference evidence="3" key="2">
    <citation type="journal article" date="2021" name="Microbiome">
        <title>Successional dynamics and alternative stable states in a saline activated sludge microbial community over 9 years.</title>
        <authorList>
            <person name="Wang Y."/>
            <person name="Ye J."/>
            <person name="Ju F."/>
            <person name="Liu L."/>
            <person name="Boyd J.A."/>
            <person name="Deng Y."/>
            <person name="Parks D.H."/>
            <person name="Jiang X."/>
            <person name="Yin X."/>
            <person name="Woodcroft B.J."/>
            <person name="Tyson G.W."/>
            <person name="Hugenholtz P."/>
            <person name="Polz M.F."/>
            <person name="Zhang T."/>
        </authorList>
    </citation>
    <scope>NUCLEOTIDE SEQUENCE</scope>
    <source>
        <strain evidence="3">HKST-UBA01</strain>
    </source>
</reference>
<organism evidence="3 4">
    <name type="scientific">Eiseniibacteriota bacterium</name>
    <dbReference type="NCBI Taxonomy" id="2212470"/>
    <lineage>
        <taxon>Bacteria</taxon>
        <taxon>Candidatus Eiseniibacteriota</taxon>
    </lineage>
</organism>
<feature type="compositionally biased region" description="Low complexity" evidence="1">
    <location>
        <begin position="214"/>
        <end position="224"/>
    </location>
</feature>
<feature type="region of interest" description="Disordered" evidence="1">
    <location>
        <begin position="209"/>
        <end position="304"/>
    </location>
</feature>
<dbReference type="Proteomes" id="UP000697710">
    <property type="component" value="Unassembled WGS sequence"/>
</dbReference>
<name>A0A956LWK7_UNCEI</name>
<evidence type="ECO:0000256" key="1">
    <source>
        <dbReference type="SAM" id="MobiDB-lite"/>
    </source>
</evidence>
<feature type="domain" description="HD-GYP" evidence="2">
    <location>
        <begin position="5"/>
        <end position="200"/>
    </location>
</feature>
<dbReference type="InterPro" id="IPR037522">
    <property type="entry name" value="HD_GYP_dom"/>
</dbReference>
<dbReference type="AlphaFoldDB" id="A0A956LWK7"/>